<dbReference type="Proteomes" id="UP001501570">
    <property type="component" value="Unassembled WGS sequence"/>
</dbReference>
<evidence type="ECO:0000256" key="1">
    <source>
        <dbReference type="ARBA" id="ARBA00004196"/>
    </source>
</evidence>
<dbReference type="InterPro" id="IPR011050">
    <property type="entry name" value="Pectin_lyase_fold/virulence"/>
</dbReference>
<dbReference type="SUPFAM" id="SSF51126">
    <property type="entry name" value="Pectin lyase-like"/>
    <property type="match status" value="1"/>
</dbReference>
<keyword evidence="7" id="KW-0998">Cell outer membrane</keyword>
<organism evidence="9 10">
    <name type="scientific">Rugosimonospora acidiphila</name>
    <dbReference type="NCBI Taxonomy" id="556531"/>
    <lineage>
        <taxon>Bacteria</taxon>
        <taxon>Bacillati</taxon>
        <taxon>Actinomycetota</taxon>
        <taxon>Actinomycetes</taxon>
        <taxon>Micromonosporales</taxon>
        <taxon>Micromonosporaceae</taxon>
        <taxon>Rugosimonospora</taxon>
    </lineage>
</organism>
<feature type="region of interest" description="Disordered" evidence="8">
    <location>
        <begin position="387"/>
        <end position="409"/>
    </location>
</feature>
<dbReference type="PANTHER" id="PTHR11319:SF35">
    <property type="entry name" value="OUTER MEMBRANE PROTEIN PMPC-RELATED"/>
    <property type="match status" value="1"/>
</dbReference>
<sequence>MSVTVAPRRPGTVRRRAVRVLVAGALVAAVAGPAGTSHPGMSPVMLPLPGAGDASRAVGGGVSGGTPVPCDPDALIAAIDQANADGGATLALARRCVYSLAADAGNQFGLPVISQPITIAGNGATIERAAAAPAFGLFDVAFGGDLTVRDLTLTGGNNTDSPPQGGAISMESGARVTVIHCALTHNRSAQRGGAILNLDGVLRVTDSTLTDNSTGNLGGAIYSTADLTVENSTLSGNSAAIGGAILNFGVANLTNTTLRGNHATTEGGAIAAQLTSTSTTLDHSTVEGNTSATGGGIFSSVLVTLNQSTVSGNTASGDGGGILNEGTLVFVDSRITGNTAGGDGGGLRNTDVRANAIVRDSGVDANRATGAGSAAGGVANSGGSLSLQGAQVTGNSSTTPPGGVSTDDPTVTVDSGTVIAANRPTNCAGSPVAVPNCFG</sequence>
<evidence type="ECO:0000256" key="2">
    <source>
        <dbReference type="ARBA" id="ARBA00004442"/>
    </source>
</evidence>
<name>A0ABP9SUX6_9ACTN</name>
<dbReference type="InterPro" id="IPR003368">
    <property type="entry name" value="POMP_repeat"/>
</dbReference>
<evidence type="ECO:0000313" key="10">
    <source>
        <dbReference type="Proteomes" id="UP001501570"/>
    </source>
</evidence>
<comment type="caution">
    <text evidence="9">The sequence shown here is derived from an EMBL/GenBank/DDBJ whole genome shotgun (WGS) entry which is preliminary data.</text>
</comment>
<dbReference type="PANTHER" id="PTHR11319">
    <property type="entry name" value="G PROTEIN-COUPLED RECEPTOR-RELATED"/>
    <property type="match status" value="1"/>
</dbReference>
<protein>
    <submittedName>
        <fullName evidence="9">Membrane protein</fullName>
    </submittedName>
</protein>
<dbReference type="RefSeq" id="WP_345639183.1">
    <property type="nucleotide sequence ID" value="NZ_BAABJQ010000053.1"/>
</dbReference>
<proteinExistence type="predicted"/>
<evidence type="ECO:0000313" key="9">
    <source>
        <dbReference type="EMBL" id="GAA5201734.1"/>
    </source>
</evidence>
<gene>
    <name evidence="9" type="ORF">GCM10023322_82320</name>
</gene>
<evidence type="ECO:0000256" key="8">
    <source>
        <dbReference type="SAM" id="MobiDB-lite"/>
    </source>
</evidence>
<keyword evidence="10" id="KW-1185">Reference proteome</keyword>
<comment type="subcellular location">
    <subcellularLocation>
        <location evidence="1">Cell envelope</location>
    </subcellularLocation>
    <subcellularLocation>
        <location evidence="2">Cell outer membrane</location>
    </subcellularLocation>
    <subcellularLocation>
        <location evidence="3">Secreted</location>
    </subcellularLocation>
</comment>
<dbReference type="Pfam" id="PF02415">
    <property type="entry name" value="Chlam_PMP"/>
    <property type="match status" value="3"/>
</dbReference>
<evidence type="ECO:0000256" key="4">
    <source>
        <dbReference type="ARBA" id="ARBA00022525"/>
    </source>
</evidence>
<reference evidence="10" key="1">
    <citation type="journal article" date="2019" name="Int. J. Syst. Evol. Microbiol.">
        <title>The Global Catalogue of Microorganisms (GCM) 10K type strain sequencing project: providing services to taxonomists for standard genome sequencing and annotation.</title>
        <authorList>
            <consortium name="The Broad Institute Genomics Platform"/>
            <consortium name="The Broad Institute Genome Sequencing Center for Infectious Disease"/>
            <person name="Wu L."/>
            <person name="Ma J."/>
        </authorList>
    </citation>
    <scope>NUCLEOTIDE SEQUENCE [LARGE SCALE GENOMIC DNA]</scope>
    <source>
        <strain evidence="10">JCM 18304</strain>
    </source>
</reference>
<dbReference type="EMBL" id="BAABJQ010000053">
    <property type="protein sequence ID" value="GAA5201734.1"/>
    <property type="molecule type" value="Genomic_DNA"/>
</dbReference>
<feature type="compositionally biased region" description="Polar residues" evidence="8">
    <location>
        <begin position="387"/>
        <end position="400"/>
    </location>
</feature>
<evidence type="ECO:0000256" key="6">
    <source>
        <dbReference type="ARBA" id="ARBA00023136"/>
    </source>
</evidence>
<evidence type="ECO:0000256" key="7">
    <source>
        <dbReference type="ARBA" id="ARBA00023237"/>
    </source>
</evidence>
<keyword evidence="4" id="KW-0964">Secreted</keyword>
<dbReference type="NCBIfam" id="TIGR01376">
    <property type="entry name" value="POMP_repeat"/>
    <property type="match status" value="1"/>
</dbReference>
<keyword evidence="6" id="KW-0472">Membrane</keyword>
<accession>A0ABP9SUX6</accession>
<evidence type="ECO:0000256" key="5">
    <source>
        <dbReference type="ARBA" id="ARBA00022729"/>
    </source>
</evidence>
<evidence type="ECO:0000256" key="3">
    <source>
        <dbReference type="ARBA" id="ARBA00004613"/>
    </source>
</evidence>
<keyword evidence="5" id="KW-0732">Signal</keyword>